<dbReference type="Proteomes" id="UP001732700">
    <property type="component" value="Chromosome 7C"/>
</dbReference>
<proteinExistence type="predicted"/>
<reference evidence="1" key="1">
    <citation type="submission" date="2021-05" db="EMBL/GenBank/DDBJ databases">
        <authorList>
            <person name="Scholz U."/>
            <person name="Mascher M."/>
            <person name="Fiebig A."/>
        </authorList>
    </citation>
    <scope>NUCLEOTIDE SEQUENCE [LARGE SCALE GENOMIC DNA]</scope>
</reference>
<reference evidence="1" key="2">
    <citation type="submission" date="2025-09" db="UniProtKB">
        <authorList>
            <consortium name="EnsemblPlants"/>
        </authorList>
    </citation>
    <scope>IDENTIFICATION</scope>
</reference>
<keyword evidence="2" id="KW-1185">Reference proteome</keyword>
<protein>
    <submittedName>
        <fullName evidence="1">Uncharacterized protein</fullName>
    </submittedName>
</protein>
<accession>A0ACD6A572</accession>
<dbReference type="EnsemblPlants" id="AVESA.00010b.r2.7CG0700580.1">
    <property type="protein sequence ID" value="AVESA.00010b.r2.7CG0700580.1.CDS"/>
    <property type="gene ID" value="AVESA.00010b.r2.7CG0700580"/>
</dbReference>
<evidence type="ECO:0000313" key="2">
    <source>
        <dbReference type="Proteomes" id="UP001732700"/>
    </source>
</evidence>
<name>A0ACD6A572_AVESA</name>
<organism evidence="1 2">
    <name type="scientific">Avena sativa</name>
    <name type="common">Oat</name>
    <dbReference type="NCBI Taxonomy" id="4498"/>
    <lineage>
        <taxon>Eukaryota</taxon>
        <taxon>Viridiplantae</taxon>
        <taxon>Streptophyta</taxon>
        <taxon>Embryophyta</taxon>
        <taxon>Tracheophyta</taxon>
        <taxon>Spermatophyta</taxon>
        <taxon>Magnoliopsida</taxon>
        <taxon>Liliopsida</taxon>
        <taxon>Poales</taxon>
        <taxon>Poaceae</taxon>
        <taxon>BOP clade</taxon>
        <taxon>Pooideae</taxon>
        <taxon>Poodae</taxon>
        <taxon>Poeae</taxon>
        <taxon>Poeae Chloroplast Group 1 (Aveneae type)</taxon>
        <taxon>Aveninae</taxon>
        <taxon>Avena</taxon>
    </lineage>
</organism>
<evidence type="ECO:0000313" key="1">
    <source>
        <dbReference type="EnsemblPlants" id="AVESA.00010b.r2.7CG0700580.1.CDS"/>
    </source>
</evidence>
<sequence>MGHAMWESPPRAPPTPMALLHQQSPPPPTEYYLPPRWLLPVFGGDAVMVLETFERERERRGAVAVEVVNSPLPESKEKESFHLSGSQGRVTNHQLAASPPSPFCFPPRPSNLSPPSSSYPAVKLRSIFRARPREAEVHKRAANKKRLREERSWSRSSCVLESSQRFSPPSRLSAGELLASPRIRGQGTKEDWLFFGQLEMYSGQQSDQGPAANSGKEFLEGNWGSVAMHQKMGYSSGTYGFQDYSMAFEEKPGMCRSSTGTFSQNIQMSDEHSGGVKKRKGTDDCIALLNPSASSSMQNVGDQQTEVSSQIERNSVEEDKRKISPRTQSKEGSSDGDGTKDYVHMRAKRGQATNSHSLAERMRRKKISERMKLLQDLVPGCSKITGKAVMLDEIINYVQSLQRQVEFLSMKLATVNPELGFDIEQILSKQMMLPQDRHLSFYGADPGSSALIAHFNQGIMQPDMMCNASNPAGVLHGAFHDISMMHQMPEMWEGLQNIPHMNFNPAVAADSSTNNPGSMKIEQ</sequence>